<dbReference type="InterPro" id="IPR052158">
    <property type="entry name" value="INH-QAR"/>
</dbReference>
<dbReference type="InterPro" id="IPR018060">
    <property type="entry name" value="HTH_AraC"/>
</dbReference>
<evidence type="ECO:0000256" key="1">
    <source>
        <dbReference type="ARBA" id="ARBA00023015"/>
    </source>
</evidence>
<dbReference type="SMART" id="SM00342">
    <property type="entry name" value="HTH_ARAC"/>
    <property type="match status" value="1"/>
</dbReference>
<evidence type="ECO:0000256" key="2">
    <source>
        <dbReference type="ARBA" id="ARBA00023163"/>
    </source>
</evidence>
<evidence type="ECO:0000313" key="4">
    <source>
        <dbReference type="EMBL" id="PSW21858.1"/>
    </source>
</evidence>
<dbReference type="InterPro" id="IPR009057">
    <property type="entry name" value="Homeodomain-like_sf"/>
</dbReference>
<dbReference type="PANTHER" id="PTHR43130">
    <property type="entry name" value="ARAC-FAMILY TRANSCRIPTIONAL REGULATOR"/>
    <property type="match status" value="1"/>
</dbReference>
<accession>A0A2T3P066</accession>
<keyword evidence="5" id="KW-1185">Reference proteome</keyword>
<dbReference type="GO" id="GO:0003700">
    <property type="term" value="F:DNA-binding transcription factor activity"/>
    <property type="evidence" value="ECO:0007669"/>
    <property type="project" value="InterPro"/>
</dbReference>
<dbReference type="GO" id="GO:0043565">
    <property type="term" value="F:sequence-specific DNA binding"/>
    <property type="evidence" value="ECO:0007669"/>
    <property type="project" value="InterPro"/>
</dbReference>
<dbReference type="Proteomes" id="UP000241771">
    <property type="component" value="Unassembled WGS sequence"/>
</dbReference>
<evidence type="ECO:0000313" key="5">
    <source>
        <dbReference type="Proteomes" id="UP000241771"/>
    </source>
</evidence>
<dbReference type="InterPro" id="IPR029062">
    <property type="entry name" value="Class_I_gatase-like"/>
</dbReference>
<dbReference type="Gene3D" id="1.10.10.60">
    <property type="entry name" value="Homeodomain-like"/>
    <property type="match status" value="2"/>
</dbReference>
<dbReference type="InterPro" id="IPR002818">
    <property type="entry name" value="DJ-1/PfpI"/>
</dbReference>
<sequence>MSERQPKTIIKIAIVDYPNSLKSALYGLEELFQMANLACRDLAISLEFQCDIVNQNHYKHIDGKGDQAPSYAAIILPPSLQSDYYLAPEQILMAWLHHHHQRGAVLTSACAGAFILAATGCLDNKAVTTHWGLADLFKQQYPQHHLSVEQILINQGDVITAGGMMSWLDLGFELVAQFSNPSVMRMVGKMLVVDTGAREQRYYQQFSPNYQHGDEAIVAIQHEINDSYSQSLSVSALAKQVNLTERTFLRRFVKATGIKPTQYIQRVRIQKVCDMLESTNHSFEWIANQVGYDDASACRKVFFRTMGLTPGDFRKRFSASR</sequence>
<dbReference type="Pfam" id="PF01965">
    <property type="entry name" value="DJ-1_PfpI"/>
    <property type="match status" value="1"/>
</dbReference>
<dbReference type="PANTHER" id="PTHR43130:SF3">
    <property type="entry name" value="HTH-TYPE TRANSCRIPTIONAL REGULATOR RV1931C"/>
    <property type="match status" value="1"/>
</dbReference>
<name>A0A2T3P066_9GAMM</name>
<evidence type="ECO:0000259" key="3">
    <source>
        <dbReference type="PROSITE" id="PS01124"/>
    </source>
</evidence>
<dbReference type="AlphaFoldDB" id="A0A2T3P066"/>
<organism evidence="4 5">
    <name type="scientific">Photobacterium sanctipauli</name>
    <dbReference type="NCBI Taxonomy" id="1342794"/>
    <lineage>
        <taxon>Bacteria</taxon>
        <taxon>Pseudomonadati</taxon>
        <taxon>Pseudomonadota</taxon>
        <taxon>Gammaproteobacteria</taxon>
        <taxon>Vibrionales</taxon>
        <taxon>Vibrionaceae</taxon>
        <taxon>Photobacterium</taxon>
    </lineage>
</organism>
<keyword evidence="1" id="KW-0805">Transcription regulation</keyword>
<feature type="domain" description="HTH araC/xylS-type" evidence="3">
    <location>
        <begin position="214"/>
        <end position="316"/>
    </location>
</feature>
<reference evidence="4 5" key="1">
    <citation type="submission" date="2018-01" db="EMBL/GenBank/DDBJ databases">
        <title>Whole genome sequencing of Histamine producing bacteria.</title>
        <authorList>
            <person name="Butler K."/>
        </authorList>
    </citation>
    <scope>NUCLEOTIDE SEQUENCE [LARGE SCALE GENOMIC DNA]</scope>
    <source>
        <strain evidence="4 5">DSM 100436</strain>
    </source>
</reference>
<dbReference type="EMBL" id="PYMA01000001">
    <property type="protein sequence ID" value="PSW21858.1"/>
    <property type="molecule type" value="Genomic_DNA"/>
</dbReference>
<dbReference type="SUPFAM" id="SSF52317">
    <property type="entry name" value="Class I glutamine amidotransferase-like"/>
    <property type="match status" value="1"/>
</dbReference>
<comment type="caution">
    <text evidence="4">The sequence shown here is derived from an EMBL/GenBank/DDBJ whole genome shotgun (WGS) entry which is preliminary data.</text>
</comment>
<protein>
    <submittedName>
        <fullName evidence="4">AraC family transcriptional regulator</fullName>
    </submittedName>
</protein>
<dbReference type="Pfam" id="PF12833">
    <property type="entry name" value="HTH_18"/>
    <property type="match status" value="1"/>
</dbReference>
<keyword evidence="2" id="KW-0804">Transcription</keyword>
<dbReference type="RefSeq" id="WP_036831197.1">
    <property type="nucleotide sequence ID" value="NZ_JGVO01001578.1"/>
</dbReference>
<dbReference type="SUPFAM" id="SSF46689">
    <property type="entry name" value="Homeodomain-like"/>
    <property type="match status" value="2"/>
</dbReference>
<dbReference type="OrthoDB" id="9803764at2"/>
<proteinExistence type="predicted"/>
<dbReference type="Gene3D" id="3.40.50.880">
    <property type="match status" value="1"/>
</dbReference>
<gene>
    <name evidence="4" type="ORF">C9I98_00905</name>
</gene>
<dbReference type="PROSITE" id="PS01124">
    <property type="entry name" value="HTH_ARAC_FAMILY_2"/>
    <property type="match status" value="1"/>
</dbReference>